<dbReference type="EMBL" id="JACHOC010000012">
    <property type="protein sequence ID" value="MBB4624848.1"/>
    <property type="molecule type" value="Genomic_DNA"/>
</dbReference>
<evidence type="ECO:0000256" key="1">
    <source>
        <dbReference type="SAM" id="MobiDB-lite"/>
    </source>
</evidence>
<evidence type="ECO:0000313" key="3">
    <source>
        <dbReference type="Proteomes" id="UP000533637"/>
    </source>
</evidence>
<proteinExistence type="predicted"/>
<gene>
    <name evidence="2" type="ORF">GGQ57_004793</name>
</gene>
<dbReference type="Proteomes" id="UP000533637">
    <property type="component" value="Unassembled WGS sequence"/>
</dbReference>
<name>A0ABR6KTX5_9BACT</name>
<feature type="region of interest" description="Disordered" evidence="1">
    <location>
        <begin position="39"/>
        <end position="58"/>
    </location>
</feature>
<sequence length="58" mass="6453">MKTLGKIKLNEFRKSELEKRELNTLRGGCSCKNYCSCSGSSDYENTSSSSSSTKNNSY</sequence>
<protein>
    <submittedName>
        <fullName evidence="2">Natural product</fullName>
    </submittedName>
</protein>
<dbReference type="RefSeq" id="WP_122375414.1">
    <property type="nucleotide sequence ID" value="NZ_BMPB01000016.1"/>
</dbReference>
<keyword evidence="3" id="KW-1185">Reference proteome</keyword>
<comment type="caution">
    <text evidence="2">The sequence shown here is derived from an EMBL/GenBank/DDBJ whole genome shotgun (WGS) entry which is preliminary data.</text>
</comment>
<organism evidence="2 3">
    <name type="scientific">Parabacteroides faecis</name>
    <dbReference type="NCBI Taxonomy" id="1217282"/>
    <lineage>
        <taxon>Bacteria</taxon>
        <taxon>Pseudomonadati</taxon>
        <taxon>Bacteroidota</taxon>
        <taxon>Bacteroidia</taxon>
        <taxon>Bacteroidales</taxon>
        <taxon>Tannerellaceae</taxon>
        <taxon>Parabacteroides</taxon>
    </lineage>
</organism>
<evidence type="ECO:0000313" key="2">
    <source>
        <dbReference type="EMBL" id="MBB4624848.1"/>
    </source>
</evidence>
<dbReference type="InterPro" id="IPR026408">
    <property type="entry name" value="GG_sam_targ_CFB"/>
</dbReference>
<reference evidence="2 3" key="1">
    <citation type="submission" date="2020-08" db="EMBL/GenBank/DDBJ databases">
        <title>Genomic Encyclopedia of Type Strains, Phase IV (KMG-IV): sequencing the most valuable type-strain genomes for metagenomic binning, comparative biology and taxonomic classification.</title>
        <authorList>
            <person name="Goeker M."/>
        </authorList>
    </citation>
    <scope>NUCLEOTIDE SEQUENCE [LARGE SCALE GENOMIC DNA]</scope>
    <source>
        <strain evidence="2 3">DSM 102983</strain>
    </source>
</reference>
<accession>A0ABR6KTX5</accession>
<dbReference type="NCBIfam" id="TIGR04149">
    <property type="entry name" value="GG_sam_targ_CFB"/>
    <property type="match status" value="1"/>
</dbReference>